<dbReference type="InterPro" id="IPR028082">
    <property type="entry name" value="Peripla_BP_I"/>
</dbReference>
<dbReference type="InterPro" id="IPR051010">
    <property type="entry name" value="BCAA_transport"/>
</dbReference>
<accession>X0XAE3</accession>
<proteinExistence type="predicted"/>
<dbReference type="Pfam" id="PF13458">
    <property type="entry name" value="Peripla_BP_6"/>
    <property type="match status" value="1"/>
</dbReference>
<evidence type="ECO:0000259" key="2">
    <source>
        <dbReference type="Pfam" id="PF13458"/>
    </source>
</evidence>
<keyword evidence="1" id="KW-0732">Signal</keyword>
<feature type="non-terminal residue" evidence="3">
    <location>
        <position position="251"/>
    </location>
</feature>
<gene>
    <name evidence="3" type="ORF">S01H1_64018</name>
</gene>
<reference evidence="3" key="1">
    <citation type="journal article" date="2014" name="Front. Microbiol.">
        <title>High frequency of phylogenetically diverse reductive dehalogenase-homologous genes in deep subseafloor sedimentary metagenomes.</title>
        <authorList>
            <person name="Kawai M."/>
            <person name="Futagami T."/>
            <person name="Toyoda A."/>
            <person name="Takaki Y."/>
            <person name="Nishi S."/>
            <person name="Hori S."/>
            <person name="Arai W."/>
            <person name="Tsubouchi T."/>
            <person name="Morono Y."/>
            <person name="Uchiyama I."/>
            <person name="Ito T."/>
            <person name="Fujiyama A."/>
            <person name="Inagaki F."/>
            <person name="Takami H."/>
        </authorList>
    </citation>
    <scope>NUCLEOTIDE SEQUENCE</scope>
    <source>
        <strain evidence="3">Expedition CK06-06</strain>
    </source>
</reference>
<dbReference type="PANTHER" id="PTHR30483:SF6">
    <property type="entry name" value="PERIPLASMIC BINDING PROTEIN OF ABC TRANSPORTER FOR NATURAL AMINO ACIDS"/>
    <property type="match status" value="1"/>
</dbReference>
<dbReference type="InterPro" id="IPR028081">
    <property type="entry name" value="Leu-bd"/>
</dbReference>
<evidence type="ECO:0000256" key="1">
    <source>
        <dbReference type="ARBA" id="ARBA00022729"/>
    </source>
</evidence>
<name>X0XAE3_9ZZZZ</name>
<dbReference type="EMBL" id="BARS01042172">
    <property type="protein sequence ID" value="GAG40035.1"/>
    <property type="molecule type" value="Genomic_DNA"/>
</dbReference>
<dbReference type="PANTHER" id="PTHR30483">
    <property type="entry name" value="LEUCINE-SPECIFIC-BINDING PROTEIN"/>
    <property type="match status" value="1"/>
</dbReference>
<sequence length="251" mass="27815">WKKVAILYDSASAYSTYLSKAFSEAFKYYTNDPSAIVQAESYMTGDMTFTAQLTRIRGVQDKIDALVTFPPEPQDAPVYSKQARSLGITVPLFLTDGGDDISVVEVGGQAVEGAYISTQFAGDSPTTEKGKQFVLDYKAKYNKEPGCFVAVGYDSMRLVLESLEVIIGIVGDEAWDSMSLAQKRTAIRNTLQLWPVFQTTTVPISYPDPETAIYPRVPNKPVIFKVIKNGELRYYTHMEPEEFAADLPAVL</sequence>
<dbReference type="Gene3D" id="3.40.50.2300">
    <property type="match status" value="1"/>
</dbReference>
<protein>
    <recommendedName>
        <fullName evidence="2">Leucine-binding protein domain-containing protein</fullName>
    </recommendedName>
</protein>
<comment type="caution">
    <text evidence="3">The sequence shown here is derived from an EMBL/GenBank/DDBJ whole genome shotgun (WGS) entry which is preliminary data.</text>
</comment>
<dbReference type="SUPFAM" id="SSF53822">
    <property type="entry name" value="Periplasmic binding protein-like I"/>
    <property type="match status" value="1"/>
</dbReference>
<feature type="non-terminal residue" evidence="3">
    <location>
        <position position="1"/>
    </location>
</feature>
<evidence type="ECO:0000313" key="3">
    <source>
        <dbReference type="EMBL" id="GAG40035.1"/>
    </source>
</evidence>
<feature type="domain" description="Leucine-binding protein" evidence="2">
    <location>
        <begin position="2"/>
        <end position="164"/>
    </location>
</feature>
<organism evidence="3">
    <name type="scientific">marine sediment metagenome</name>
    <dbReference type="NCBI Taxonomy" id="412755"/>
    <lineage>
        <taxon>unclassified sequences</taxon>
        <taxon>metagenomes</taxon>
        <taxon>ecological metagenomes</taxon>
    </lineage>
</organism>
<dbReference type="AlphaFoldDB" id="X0XAE3"/>